<sequence>MRYGMCFDGSVVRGRGDDGRLLHFSNTRATGHVEHAEFHYRRARQMGLTLFRDTVLWDEARRGPDYAWLNRLQALSQGQIELVLNHYALPEWLDEASFWGEGAAAAMYELSYQVARRYAGAFRSYNLGAELGIWTDWIAAPNNRQWPFGNRSWWEVYRQTSAITIAIAKGLKAGDPTCRTSMSEPWGWNPNVPWADQARPFATILGQPDEVAVAHDCFTWQQGHAGLLDIVGLNIYFENDLAGMLAAARRLFPSQRVVVAETGNLLRPDCHPAALWWAKFEALGEPDLDVSWSPGLTMLTHELGERMAGNLLSEDGTIHWCRPDLVPSSRQPAPVLG</sequence>
<dbReference type="InterPro" id="IPR017853">
    <property type="entry name" value="GH"/>
</dbReference>
<reference evidence="1 2" key="1">
    <citation type="submission" date="2019-07" db="EMBL/GenBank/DDBJ databases">
        <title>Hymenobacter sp. straun FUR1 Genome sequencing and assembly.</title>
        <authorList>
            <person name="Chhetri G."/>
        </authorList>
    </citation>
    <scope>NUCLEOTIDE SEQUENCE [LARGE SCALE GENOMIC DNA]</scope>
    <source>
        <strain evidence="1 2">Fur1</strain>
    </source>
</reference>
<dbReference type="OrthoDB" id="866052at2"/>
<gene>
    <name evidence="1" type="ORF">FNT36_11615</name>
</gene>
<dbReference type="Proteomes" id="UP000317624">
    <property type="component" value="Unassembled WGS sequence"/>
</dbReference>
<name>A0A558BUH1_9BACT</name>
<accession>A0A558BUH1</accession>
<evidence type="ECO:0000313" key="1">
    <source>
        <dbReference type="EMBL" id="TVT40139.1"/>
    </source>
</evidence>
<dbReference type="EMBL" id="VMRJ01000003">
    <property type="protein sequence ID" value="TVT40139.1"/>
    <property type="molecule type" value="Genomic_DNA"/>
</dbReference>
<dbReference type="AlphaFoldDB" id="A0A558BUH1"/>
<dbReference type="SUPFAM" id="SSF51445">
    <property type="entry name" value="(Trans)glycosidases"/>
    <property type="match status" value="1"/>
</dbReference>
<evidence type="ECO:0000313" key="2">
    <source>
        <dbReference type="Proteomes" id="UP000317624"/>
    </source>
</evidence>
<proteinExistence type="predicted"/>
<comment type="caution">
    <text evidence="1">The sequence shown here is derived from an EMBL/GenBank/DDBJ whole genome shotgun (WGS) entry which is preliminary data.</text>
</comment>
<protein>
    <submittedName>
        <fullName evidence="1">Uncharacterized protein</fullName>
    </submittedName>
</protein>
<keyword evidence="2" id="KW-1185">Reference proteome</keyword>
<organism evidence="1 2">
    <name type="scientific">Hymenobacter setariae</name>
    <dbReference type="NCBI Taxonomy" id="2594794"/>
    <lineage>
        <taxon>Bacteria</taxon>
        <taxon>Pseudomonadati</taxon>
        <taxon>Bacteroidota</taxon>
        <taxon>Cytophagia</taxon>
        <taxon>Cytophagales</taxon>
        <taxon>Hymenobacteraceae</taxon>
        <taxon>Hymenobacter</taxon>
    </lineage>
</organism>
<dbReference type="RefSeq" id="WP_144847748.1">
    <property type="nucleotide sequence ID" value="NZ_VMRJ01000003.1"/>
</dbReference>